<keyword evidence="1" id="KW-0812">Transmembrane</keyword>
<name>A0A0V0GST0_SOLCH</name>
<feature type="transmembrane region" description="Helical" evidence="1">
    <location>
        <begin position="20"/>
        <end position="40"/>
    </location>
</feature>
<dbReference type="AlphaFoldDB" id="A0A0V0GST0"/>
<sequence length="88" mass="10452">MFIRDFCTEPLRLELLCITLLWYASASFATEILTHFMWFFNSFSTTKLSNFLENLVLPKVYRNTHDFDPSFFDFHGVWKASQHHTPPS</sequence>
<evidence type="ECO:0000313" key="2">
    <source>
        <dbReference type="EMBL" id="JAP10283.1"/>
    </source>
</evidence>
<protein>
    <submittedName>
        <fullName evidence="2">Putative ovule protein</fullName>
    </submittedName>
</protein>
<proteinExistence type="predicted"/>
<dbReference type="EMBL" id="GEDG01033384">
    <property type="protein sequence ID" value="JAP10283.1"/>
    <property type="molecule type" value="Transcribed_RNA"/>
</dbReference>
<accession>A0A0V0GST0</accession>
<keyword evidence="1" id="KW-1133">Transmembrane helix</keyword>
<evidence type="ECO:0000256" key="1">
    <source>
        <dbReference type="SAM" id="Phobius"/>
    </source>
</evidence>
<organism evidence="2">
    <name type="scientific">Solanum chacoense</name>
    <name type="common">Chaco potato</name>
    <dbReference type="NCBI Taxonomy" id="4108"/>
    <lineage>
        <taxon>Eukaryota</taxon>
        <taxon>Viridiplantae</taxon>
        <taxon>Streptophyta</taxon>
        <taxon>Embryophyta</taxon>
        <taxon>Tracheophyta</taxon>
        <taxon>Spermatophyta</taxon>
        <taxon>Magnoliopsida</taxon>
        <taxon>eudicotyledons</taxon>
        <taxon>Gunneridae</taxon>
        <taxon>Pentapetalae</taxon>
        <taxon>asterids</taxon>
        <taxon>lamiids</taxon>
        <taxon>Solanales</taxon>
        <taxon>Solanaceae</taxon>
        <taxon>Solanoideae</taxon>
        <taxon>Solaneae</taxon>
        <taxon>Solanum</taxon>
    </lineage>
</organism>
<keyword evidence="1" id="KW-0472">Membrane</keyword>
<reference evidence="2" key="1">
    <citation type="submission" date="2015-12" db="EMBL/GenBank/DDBJ databases">
        <title>Gene expression during late stages of embryo sac development: a critical building block for successful pollen-pistil interactions.</title>
        <authorList>
            <person name="Liu Y."/>
            <person name="Joly V."/>
            <person name="Sabar M."/>
            <person name="Matton D.P."/>
        </authorList>
    </citation>
    <scope>NUCLEOTIDE SEQUENCE</scope>
</reference>